<name>A0AAD0UMA2_9LEPT</name>
<dbReference type="Proteomes" id="UP000276407">
    <property type="component" value="Chromosome 1"/>
</dbReference>
<organism evidence="1 2">
    <name type="scientific">Leptospira kmetyi</name>
    <dbReference type="NCBI Taxonomy" id="408139"/>
    <lineage>
        <taxon>Bacteria</taxon>
        <taxon>Pseudomonadati</taxon>
        <taxon>Spirochaetota</taxon>
        <taxon>Spirochaetia</taxon>
        <taxon>Leptospirales</taxon>
        <taxon>Leptospiraceae</taxon>
        <taxon>Leptospira</taxon>
    </lineage>
</organism>
<dbReference type="KEGG" id="lkm:EFP84_00170"/>
<evidence type="ECO:0000313" key="2">
    <source>
        <dbReference type="Proteomes" id="UP000276407"/>
    </source>
</evidence>
<sequence>MLRNPKKDNSISFFRAKTVLVSALRILFQKRSDDGAVPFPVSFIPKYQNSMDGNLQPSSFIV</sequence>
<evidence type="ECO:0000313" key="1">
    <source>
        <dbReference type="EMBL" id="AYV54075.1"/>
    </source>
</evidence>
<proteinExistence type="predicted"/>
<accession>A0AAD0UMA2</accession>
<gene>
    <name evidence="1" type="ORF">EFP84_00170</name>
</gene>
<dbReference type="AlphaFoldDB" id="A0AAD0UMA2"/>
<protein>
    <submittedName>
        <fullName evidence="1">Uncharacterized protein</fullName>
    </submittedName>
</protein>
<reference evidence="1 2" key="1">
    <citation type="submission" date="2018-11" db="EMBL/GenBank/DDBJ databases">
        <title>Complete genome sequence of Leptospira kmetyi isolate LS 001/16 from soil sample associated with a leptospirosis patient in Kelantan.</title>
        <authorList>
            <person name="Muhammad Yusoff F."/>
            <person name="Muhammad Yusoff S."/>
            <person name="Ahmad M.N."/>
            <person name="Yusof N.Y."/>
            <person name="Aziah I."/>
        </authorList>
    </citation>
    <scope>NUCLEOTIDE SEQUENCE [LARGE SCALE GENOMIC DNA]</scope>
    <source>
        <strain evidence="1 2">LS 001/16</strain>
    </source>
</reference>
<dbReference type="EMBL" id="CP033614">
    <property type="protein sequence ID" value="AYV54075.1"/>
    <property type="molecule type" value="Genomic_DNA"/>
</dbReference>